<keyword evidence="2" id="KW-1185">Reference proteome</keyword>
<name>A0A927BSE2_9BACL</name>
<proteinExistence type="predicted"/>
<sequence length="55" mass="5727">MRRGAKEQCVLRGQSSLQQQERGEACAVEAAERGGGPAEQARLRGVCALGPSESG</sequence>
<evidence type="ECO:0000313" key="2">
    <source>
        <dbReference type="Proteomes" id="UP000621560"/>
    </source>
</evidence>
<organism evidence="1 2">
    <name type="scientific">Paenibacillus sabuli</name>
    <dbReference type="NCBI Taxonomy" id="2772509"/>
    <lineage>
        <taxon>Bacteria</taxon>
        <taxon>Bacillati</taxon>
        <taxon>Bacillota</taxon>
        <taxon>Bacilli</taxon>
        <taxon>Bacillales</taxon>
        <taxon>Paenibacillaceae</taxon>
        <taxon>Paenibacillus</taxon>
    </lineage>
</organism>
<accession>A0A927BSE2</accession>
<dbReference type="RefSeq" id="WP_190915352.1">
    <property type="nucleotide sequence ID" value="NZ_JACXIZ010000011.1"/>
</dbReference>
<evidence type="ECO:0000313" key="1">
    <source>
        <dbReference type="EMBL" id="MBD2844568.1"/>
    </source>
</evidence>
<dbReference type="EMBL" id="JACXIZ010000011">
    <property type="protein sequence ID" value="MBD2844568.1"/>
    <property type="molecule type" value="Genomic_DNA"/>
</dbReference>
<gene>
    <name evidence="1" type="ORF">IDH44_05155</name>
</gene>
<dbReference type="Proteomes" id="UP000621560">
    <property type="component" value="Unassembled WGS sequence"/>
</dbReference>
<comment type="caution">
    <text evidence="1">The sequence shown here is derived from an EMBL/GenBank/DDBJ whole genome shotgun (WGS) entry which is preliminary data.</text>
</comment>
<protein>
    <submittedName>
        <fullName evidence="1">Ferredoxin</fullName>
    </submittedName>
</protein>
<reference evidence="1" key="1">
    <citation type="submission" date="2020-09" db="EMBL/GenBank/DDBJ databases">
        <title>A novel bacterium of genus Paenibacillus, isolated from South China Sea.</title>
        <authorList>
            <person name="Huang H."/>
            <person name="Mo K."/>
            <person name="Hu Y."/>
        </authorList>
    </citation>
    <scope>NUCLEOTIDE SEQUENCE</scope>
    <source>
        <strain evidence="1">IB182496</strain>
    </source>
</reference>
<dbReference type="AlphaFoldDB" id="A0A927BSE2"/>